<evidence type="ECO:0000256" key="5">
    <source>
        <dbReference type="SAM" id="Phobius"/>
    </source>
</evidence>
<organism evidence="7 8">
    <name type="scientific">Adineta ricciae</name>
    <name type="common">Rotifer</name>
    <dbReference type="NCBI Taxonomy" id="249248"/>
    <lineage>
        <taxon>Eukaryota</taxon>
        <taxon>Metazoa</taxon>
        <taxon>Spiralia</taxon>
        <taxon>Gnathifera</taxon>
        <taxon>Rotifera</taxon>
        <taxon>Eurotatoria</taxon>
        <taxon>Bdelloidea</taxon>
        <taxon>Adinetida</taxon>
        <taxon>Adinetidae</taxon>
        <taxon>Adineta</taxon>
    </lineage>
</organism>
<evidence type="ECO:0000313" key="7">
    <source>
        <dbReference type="EMBL" id="CAF0846384.1"/>
    </source>
</evidence>
<feature type="compositionally biased region" description="Basic and acidic residues" evidence="4">
    <location>
        <begin position="274"/>
        <end position="291"/>
    </location>
</feature>
<feature type="compositionally biased region" description="Polar residues" evidence="4">
    <location>
        <begin position="234"/>
        <end position="247"/>
    </location>
</feature>
<keyword evidence="8" id="KW-1185">Reference proteome</keyword>
<proteinExistence type="inferred from homology"/>
<gene>
    <name evidence="7" type="ORF">XAT740_LOCUS5246</name>
</gene>
<accession>A0A813VJ22</accession>
<evidence type="ECO:0000256" key="4">
    <source>
        <dbReference type="SAM" id="MobiDB-lite"/>
    </source>
</evidence>
<evidence type="ECO:0000256" key="3">
    <source>
        <dbReference type="ARBA" id="ARBA00023242"/>
    </source>
</evidence>
<feature type="compositionally biased region" description="Acidic residues" evidence="4">
    <location>
        <begin position="294"/>
        <end position="303"/>
    </location>
</feature>
<evidence type="ECO:0000256" key="1">
    <source>
        <dbReference type="ARBA" id="ARBA00004123"/>
    </source>
</evidence>
<feature type="transmembrane region" description="Helical" evidence="5">
    <location>
        <begin position="972"/>
        <end position="992"/>
    </location>
</feature>
<dbReference type="Pfam" id="PF15458">
    <property type="entry name" value="NTR2"/>
    <property type="match status" value="1"/>
</dbReference>
<feature type="domain" description="GCF C-terminal" evidence="6">
    <location>
        <begin position="658"/>
        <end position="794"/>
    </location>
</feature>
<protein>
    <recommendedName>
        <fullName evidence="6">GCF C-terminal domain-containing protein</fullName>
    </recommendedName>
</protein>
<sequence length="1017" mass="116369">MFRKVKQRSLRGRTDTDNNEDDQPNVSDSQPPSIVIQQQTVTTKTMVKKADVPKSLLSFGDDDGDTEEFKVNKSRESRKMTKELKKQQQQQQPISTVVIEQTTTITKTTSVEEVVPVKEESSNGELEIKFKPLQIVPNKSSANSFTSTNTEIQRLRKEMRAMNGQPGAVADFDEIEGIFEGNEDDEDVNEVDETQRSVKLMLRSGVIPDSTMIHAARKRRQMAREMGTPGDYMSLNTAENGSANQKSRLIRDDDQDASDDSATEDPHIVSMDRNITRAENERQKNRDRFLELEQGSDNDEDDEEFRRFEHEQIRKGVSSKLSANKSLASSSSKSQLPQSDAKNPSSALVEPQPMEIEITRELPPLELPSVTFDTIRDRLRASLQSITESNEKHKIELGKVQQAYDASKTSLEKNKVNYPEMEKSYQFYQKCRAYLYSFVECYNEKIVTIIDLEDRWLQLYKQRTDMIVTRRQEDIKDQCVEYSTVKALAFVNGTLPTNDFRTALDQKRQRRATEREARRLRRRKDREQSSTSHYDGMSTDDEENQSDINTFSTQKQEILNEAEHVLDDVSDEFSKYRKVKTIFEQWKYQLNESYTDAYVEICLPKVFSPLIRKEMIDWRPFEGSCRPIESFNWYQDLLFYGVKNGDNEDEDFPFMPLVIEKVIIPKLTIIIENIYDPLSSKQTSHLVKTIETIFQTYPSMTSDSKAVQTLLKATVDRLQRSLDDDIYIPLYPKEIIALGSSRTSSNSSAIAATEFFFRQYWTCVKLLENITSWSQILSLKTILDLSIDGLLNRYILLALKQMDLTSNEMITRCLLLAKCFPIKQWIDNNKTLLADQMNDTTLPALENFCSFLNQMAQEYSALVFSANEKDAKVYKLTYLFQLHLPTASNASSFLFALLVALLLFASMQVFRSHLAASQSMTIAGGFMGSLVFVSLLTAVSNFEMNTFGPNFQARVFPEVATCLFMSMVSCAFVHRVCVTTCVIFSMIALYYINRISASTYASPVGPPTGYATQKKQK</sequence>
<keyword evidence="5" id="KW-1133">Transmembrane helix</keyword>
<dbReference type="PANTHER" id="PTHR12214:SF0">
    <property type="entry name" value="LD29489P"/>
    <property type="match status" value="1"/>
</dbReference>
<feature type="domain" description="GCF C-terminal" evidence="6">
    <location>
        <begin position="578"/>
        <end position="652"/>
    </location>
</feature>
<comment type="similarity">
    <text evidence="2">Belongs to the GCF family.</text>
</comment>
<dbReference type="AlphaFoldDB" id="A0A813VJ22"/>
<keyword evidence="5" id="KW-0812">Transmembrane</keyword>
<dbReference type="GO" id="GO:0071008">
    <property type="term" value="C:U2-type post-mRNA release spliceosomal complex"/>
    <property type="evidence" value="ECO:0007669"/>
    <property type="project" value="InterPro"/>
</dbReference>
<evidence type="ECO:0000313" key="8">
    <source>
        <dbReference type="Proteomes" id="UP000663828"/>
    </source>
</evidence>
<feature type="region of interest" description="Disordered" evidence="4">
    <location>
        <begin position="1"/>
        <end position="34"/>
    </location>
</feature>
<dbReference type="GO" id="GO:0000390">
    <property type="term" value="P:spliceosomal complex disassembly"/>
    <property type="evidence" value="ECO:0007669"/>
    <property type="project" value="InterPro"/>
</dbReference>
<feature type="region of interest" description="Disordered" evidence="4">
    <location>
        <begin position="221"/>
        <end position="351"/>
    </location>
</feature>
<name>A0A813VJ22_ADIRI</name>
<feature type="compositionally biased region" description="Basic residues" evidence="4">
    <location>
        <begin position="1"/>
        <end position="11"/>
    </location>
</feature>
<feature type="compositionally biased region" description="Basic and acidic residues" evidence="4">
    <location>
        <begin position="304"/>
        <end position="314"/>
    </location>
</feature>
<feature type="compositionally biased region" description="Basic and acidic residues" evidence="4">
    <location>
        <begin position="502"/>
        <end position="517"/>
    </location>
</feature>
<feature type="compositionally biased region" description="Low complexity" evidence="4">
    <location>
        <begin position="318"/>
        <end position="339"/>
    </location>
</feature>
<dbReference type="Pfam" id="PF07842">
    <property type="entry name" value="GCFC"/>
    <property type="match status" value="2"/>
</dbReference>
<keyword evidence="3" id="KW-0539">Nucleus</keyword>
<dbReference type="Proteomes" id="UP000663828">
    <property type="component" value="Unassembled WGS sequence"/>
</dbReference>
<evidence type="ECO:0000256" key="2">
    <source>
        <dbReference type="ARBA" id="ARBA00010801"/>
    </source>
</evidence>
<dbReference type="InterPro" id="IPR022783">
    <property type="entry name" value="GCFC_dom"/>
</dbReference>
<feature type="transmembrane region" description="Helical" evidence="5">
    <location>
        <begin position="890"/>
        <end position="910"/>
    </location>
</feature>
<dbReference type="InterPro" id="IPR018614">
    <property type="entry name" value="KRTCAP2"/>
</dbReference>
<dbReference type="InterPro" id="IPR012890">
    <property type="entry name" value="GCFC2-like"/>
</dbReference>
<evidence type="ECO:0000259" key="6">
    <source>
        <dbReference type="Pfam" id="PF07842"/>
    </source>
</evidence>
<keyword evidence="5" id="KW-0472">Membrane</keyword>
<dbReference type="Pfam" id="PF09775">
    <property type="entry name" value="Keratin_assoc"/>
    <property type="match status" value="1"/>
</dbReference>
<reference evidence="7" key="1">
    <citation type="submission" date="2021-02" db="EMBL/GenBank/DDBJ databases">
        <authorList>
            <person name="Nowell W R."/>
        </authorList>
    </citation>
    <scope>NUCLEOTIDE SEQUENCE</scope>
</reference>
<dbReference type="InterPro" id="IPR028211">
    <property type="entry name" value="Ntr2"/>
</dbReference>
<feature type="region of interest" description="Disordered" evidence="4">
    <location>
        <begin position="502"/>
        <end position="546"/>
    </location>
</feature>
<feature type="compositionally biased region" description="Acidic residues" evidence="4">
    <location>
        <begin position="253"/>
        <end position="263"/>
    </location>
</feature>
<comment type="caution">
    <text evidence="7">The sequence shown here is derived from an EMBL/GenBank/DDBJ whole genome shotgun (WGS) entry which is preliminary data.</text>
</comment>
<dbReference type="GO" id="GO:0003677">
    <property type="term" value="F:DNA binding"/>
    <property type="evidence" value="ECO:0007669"/>
    <property type="project" value="InterPro"/>
</dbReference>
<dbReference type="EMBL" id="CAJNOR010000224">
    <property type="protein sequence ID" value="CAF0846384.1"/>
    <property type="molecule type" value="Genomic_DNA"/>
</dbReference>
<feature type="region of interest" description="Disordered" evidence="4">
    <location>
        <begin position="55"/>
        <end position="88"/>
    </location>
</feature>
<comment type="subcellular location">
    <subcellularLocation>
        <location evidence="1">Nucleus</location>
    </subcellularLocation>
</comment>
<feature type="compositionally biased region" description="Basic and acidic residues" evidence="4">
    <location>
        <begin position="67"/>
        <end position="86"/>
    </location>
</feature>
<dbReference type="PANTHER" id="PTHR12214">
    <property type="entry name" value="GC-RICH SEQUENCE DNA-BINDING FACTOR"/>
    <property type="match status" value="1"/>
</dbReference>
<feature type="transmembrane region" description="Helical" evidence="5">
    <location>
        <begin position="922"/>
        <end position="942"/>
    </location>
</feature>